<evidence type="ECO:0000313" key="1">
    <source>
        <dbReference type="EMBL" id="MTV49943.1"/>
    </source>
</evidence>
<protein>
    <submittedName>
        <fullName evidence="1">Uncharacterized protein</fullName>
    </submittedName>
</protein>
<keyword evidence="2" id="KW-1185">Reference proteome</keyword>
<reference evidence="1 2" key="1">
    <citation type="submission" date="2019-11" db="EMBL/GenBank/DDBJ databases">
        <title>Whole-genome sequence of a the green, strictly anaerobic photosynthetic bacterium Heliobacillus mobilis DSM 6151.</title>
        <authorList>
            <person name="Kyndt J.A."/>
            <person name="Meyer T.E."/>
        </authorList>
    </citation>
    <scope>NUCLEOTIDE SEQUENCE [LARGE SCALE GENOMIC DNA]</scope>
    <source>
        <strain evidence="1 2">DSM 6151</strain>
    </source>
</reference>
<dbReference type="AlphaFoldDB" id="A0A6I3SLW4"/>
<proteinExistence type="predicted"/>
<organism evidence="1 2">
    <name type="scientific">Heliobacterium mobile</name>
    <name type="common">Heliobacillus mobilis</name>
    <dbReference type="NCBI Taxonomy" id="28064"/>
    <lineage>
        <taxon>Bacteria</taxon>
        <taxon>Bacillati</taxon>
        <taxon>Bacillota</taxon>
        <taxon>Clostridia</taxon>
        <taxon>Eubacteriales</taxon>
        <taxon>Heliobacteriaceae</taxon>
        <taxon>Heliobacterium</taxon>
    </lineage>
</organism>
<comment type="caution">
    <text evidence="1">The sequence shown here is derived from an EMBL/GenBank/DDBJ whole genome shotgun (WGS) entry which is preliminary data.</text>
</comment>
<name>A0A6I3SLW4_HELMO</name>
<dbReference type="EMBL" id="WNKU01000017">
    <property type="protein sequence ID" value="MTV49943.1"/>
    <property type="molecule type" value="Genomic_DNA"/>
</dbReference>
<evidence type="ECO:0000313" key="2">
    <source>
        <dbReference type="Proteomes" id="UP000430670"/>
    </source>
</evidence>
<dbReference type="Proteomes" id="UP000430670">
    <property type="component" value="Unassembled WGS sequence"/>
</dbReference>
<gene>
    <name evidence="1" type="ORF">GJ688_13265</name>
</gene>
<sequence>MTSLSACADIKKLNTTPKISSQERPQVSVDNQTERIDNQTPVFMKSIKNLTDKELLYNYINGLEIALVEKNELNFKNSDEIPSEALSMFFLYSLDHSKYEEYERLWYSQKDNMFHIPIKDIRAQLDRYFEHYLLESTKIIGYSATENAVVLRTITGFGGDVWTKIKDKKFDQDKLTLLVDFYEDDSFKKVIYTKEYVIRFYETGYFLLSVTKK</sequence>
<accession>A0A6I3SLW4</accession>